<dbReference type="GO" id="GO:0003677">
    <property type="term" value="F:DNA binding"/>
    <property type="evidence" value="ECO:0007669"/>
    <property type="project" value="UniProtKB-UniRule"/>
</dbReference>
<protein>
    <submittedName>
        <fullName evidence="4">Transcriptional regulator, TetR family</fullName>
    </submittedName>
</protein>
<dbReference type="SUPFAM" id="SSF46689">
    <property type="entry name" value="Homeodomain-like"/>
    <property type="match status" value="1"/>
</dbReference>
<accession>A0A1T4JW56</accession>
<dbReference type="EMBL" id="FUWX01000004">
    <property type="protein sequence ID" value="SJZ34393.1"/>
    <property type="molecule type" value="Genomic_DNA"/>
</dbReference>
<dbReference type="PANTHER" id="PTHR43479:SF11">
    <property type="entry name" value="ACREF_ENVCD OPERON REPRESSOR-RELATED"/>
    <property type="match status" value="1"/>
</dbReference>
<evidence type="ECO:0000256" key="1">
    <source>
        <dbReference type="ARBA" id="ARBA00023125"/>
    </source>
</evidence>
<proteinExistence type="predicted"/>
<dbReference type="InterPro" id="IPR050624">
    <property type="entry name" value="HTH-type_Tx_Regulator"/>
</dbReference>
<sequence>MKGSGKKEKILASAKKLILEKGFVRTSVEDITNYVGIAKGSFYTYYSSKDELLGSIIKEVLELRREKLENLLKTAKTLDEGIYEYVKIRLLFMESERNLENTLVIVNLQRNIEILSDCVKDLLVELEWLNKEKFMELLRKFTDLSEDKINRYAIFVSGGVRAFRMEKFFYRDKKDFFLTKEHEVIEKVKKIDLEEELRGIAFIINNLVK</sequence>
<evidence type="ECO:0000256" key="2">
    <source>
        <dbReference type="PROSITE-ProRule" id="PRU00335"/>
    </source>
</evidence>
<dbReference type="PRINTS" id="PR00455">
    <property type="entry name" value="HTHTETR"/>
</dbReference>
<dbReference type="STRING" id="180163.SAMN02745174_00129"/>
<organism evidence="4 5">
    <name type="scientific">Cetobacterium ceti</name>
    <dbReference type="NCBI Taxonomy" id="180163"/>
    <lineage>
        <taxon>Bacteria</taxon>
        <taxon>Fusobacteriati</taxon>
        <taxon>Fusobacteriota</taxon>
        <taxon>Fusobacteriia</taxon>
        <taxon>Fusobacteriales</taxon>
        <taxon>Fusobacteriaceae</taxon>
        <taxon>Cetobacterium</taxon>
    </lineage>
</organism>
<dbReference type="OrthoDB" id="92787at2"/>
<dbReference type="Gene3D" id="1.10.357.10">
    <property type="entry name" value="Tetracycline Repressor, domain 2"/>
    <property type="match status" value="1"/>
</dbReference>
<evidence type="ECO:0000313" key="5">
    <source>
        <dbReference type="Proteomes" id="UP000191153"/>
    </source>
</evidence>
<dbReference type="Proteomes" id="UP000191153">
    <property type="component" value="Unassembled WGS sequence"/>
</dbReference>
<evidence type="ECO:0000313" key="4">
    <source>
        <dbReference type="EMBL" id="SJZ34393.1"/>
    </source>
</evidence>
<dbReference type="RefSeq" id="WP_078692677.1">
    <property type="nucleotide sequence ID" value="NZ_FUWX01000004.1"/>
</dbReference>
<name>A0A1T4JW56_9FUSO</name>
<dbReference type="PROSITE" id="PS50977">
    <property type="entry name" value="HTH_TETR_2"/>
    <property type="match status" value="1"/>
</dbReference>
<keyword evidence="1 2" id="KW-0238">DNA-binding</keyword>
<dbReference type="PANTHER" id="PTHR43479">
    <property type="entry name" value="ACREF/ENVCD OPERON REPRESSOR-RELATED"/>
    <property type="match status" value="1"/>
</dbReference>
<dbReference type="Pfam" id="PF00440">
    <property type="entry name" value="TetR_N"/>
    <property type="match status" value="1"/>
</dbReference>
<feature type="DNA-binding region" description="H-T-H motif" evidence="2">
    <location>
        <begin position="27"/>
        <end position="46"/>
    </location>
</feature>
<dbReference type="InterPro" id="IPR001647">
    <property type="entry name" value="HTH_TetR"/>
</dbReference>
<feature type="domain" description="HTH tetR-type" evidence="3">
    <location>
        <begin position="4"/>
        <end position="64"/>
    </location>
</feature>
<dbReference type="InterPro" id="IPR009057">
    <property type="entry name" value="Homeodomain-like_sf"/>
</dbReference>
<evidence type="ECO:0000259" key="3">
    <source>
        <dbReference type="PROSITE" id="PS50977"/>
    </source>
</evidence>
<dbReference type="AlphaFoldDB" id="A0A1T4JW56"/>
<reference evidence="4 5" key="1">
    <citation type="submission" date="2017-02" db="EMBL/GenBank/DDBJ databases">
        <authorList>
            <person name="Peterson S.W."/>
        </authorList>
    </citation>
    <scope>NUCLEOTIDE SEQUENCE [LARGE SCALE GENOMIC DNA]</scope>
    <source>
        <strain evidence="4 5">ATCC 700028</strain>
    </source>
</reference>
<gene>
    <name evidence="4" type="ORF">SAMN02745174_00129</name>
</gene>
<keyword evidence="5" id="KW-1185">Reference proteome</keyword>